<sequence>MKIAIISDIHSNKEALDAVLNNIEKREISEIYCTGDLVGYGPDPDYVVEKIRDLGIKTIMGNYDDAIGNEKESCGCAYNPGRETEVGDDSINWTIKNTNKENKEFLKNLPKKMSFEIEGVSILLVHGSPLNYLLEYIKPTTEAKRLEEVANSFEEDIVINGHTHLSMHKYVKGKTIYNAGSVGRTKEGNPKAVYLILNIEKGVVSHEFVKVNYDIKTTIEKINKVGLPAELGTVIALGKNFDMGPSKKQNNEGIEFKI</sequence>
<dbReference type="InterPro" id="IPR011152">
    <property type="entry name" value="Pesterase_MJ0912"/>
</dbReference>
<dbReference type="RefSeq" id="WP_091401645.1">
    <property type="nucleotide sequence ID" value="NZ_FMYV01000001.1"/>
</dbReference>
<feature type="domain" description="Calcineurin-like phosphoesterase" evidence="3">
    <location>
        <begin position="1"/>
        <end position="201"/>
    </location>
</feature>
<dbReference type="InterPro" id="IPR024654">
    <property type="entry name" value="Calcineurin-like_PHP_lpxH"/>
</dbReference>
<evidence type="ECO:0000259" key="3">
    <source>
        <dbReference type="Pfam" id="PF12850"/>
    </source>
</evidence>
<evidence type="ECO:0000313" key="4">
    <source>
        <dbReference type="EMBL" id="SDB95606.1"/>
    </source>
</evidence>
<keyword evidence="2" id="KW-0479">Metal-binding</keyword>
<dbReference type="InterPro" id="IPR050126">
    <property type="entry name" value="Ap4A_hydrolase"/>
</dbReference>
<dbReference type="GO" id="GO:0046872">
    <property type="term" value="F:metal ion binding"/>
    <property type="evidence" value="ECO:0007669"/>
    <property type="project" value="UniProtKB-KW"/>
</dbReference>
<dbReference type="PANTHER" id="PTHR42850:SF2">
    <property type="entry name" value="BLL5683 PROTEIN"/>
    <property type="match status" value="1"/>
</dbReference>
<dbReference type="EMBL" id="SRME01000001">
    <property type="protein sequence ID" value="TGG88881.1"/>
    <property type="molecule type" value="Genomic_DNA"/>
</dbReference>
<dbReference type="EC" id="3.1.4.-" evidence="2"/>
<comment type="similarity">
    <text evidence="1 2">Belongs to the metallophosphoesterase superfamily. YfcE family.</text>
</comment>
<dbReference type="PANTHER" id="PTHR42850">
    <property type="entry name" value="METALLOPHOSPHOESTERASE"/>
    <property type="match status" value="1"/>
</dbReference>
<keyword evidence="6" id="KW-1185">Reference proteome</keyword>
<dbReference type="GO" id="GO:0016791">
    <property type="term" value="F:phosphatase activity"/>
    <property type="evidence" value="ECO:0007669"/>
    <property type="project" value="TreeGrafter"/>
</dbReference>
<dbReference type="OrthoDB" id="9800565at2"/>
<gene>
    <name evidence="5" type="ORF">E4650_01415</name>
    <name evidence="4" type="ORF">SAMN04488588_0022</name>
</gene>
<dbReference type="Gene3D" id="3.60.21.10">
    <property type="match status" value="1"/>
</dbReference>
<dbReference type="InterPro" id="IPR000979">
    <property type="entry name" value="Phosphodiesterase_MJ0936/Vps29"/>
</dbReference>
<evidence type="ECO:0000313" key="7">
    <source>
        <dbReference type="Proteomes" id="UP000297288"/>
    </source>
</evidence>
<accession>A0A1G6HQ35</accession>
<organism evidence="4 6">
    <name type="scientific">Geotoga petraea</name>
    <dbReference type="NCBI Taxonomy" id="28234"/>
    <lineage>
        <taxon>Bacteria</taxon>
        <taxon>Thermotogati</taxon>
        <taxon>Thermotogota</taxon>
        <taxon>Thermotogae</taxon>
        <taxon>Petrotogales</taxon>
        <taxon>Petrotogaceae</taxon>
        <taxon>Geotoga</taxon>
    </lineage>
</organism>
<reference evidence="5 7" key="2">
    <citation type="submission" date="2019-04" db="EMBL/GenBank/DDBJ databases">
        <title>Draft genome sequence data and analysis of a Fermenting Bacterium, Geotoga petraea strain HO-Geo1, isolated from heavy-oil petroleum reservoir in Russia.</title>
        <authorList>
            <person name="Grouzdev D.S."/>
            <person name="Semenova E.M."/>
            <person name="Sokolova D.S."/>
            <person name="Tourova T.P."/>
            <person name="Poltaraus A.B."/>
            <person name="Nazina T.N."/>
        </authorList>
    </citation>
    <scope>NUCLEOTIDE SEQUENCE [LARGE SCALE GENOMIC DNA]</scope>
    <source>
        <strain evidence="5 7">HO-Geo1</strain>
    </source>
</reference>
<dbReference type="Proteomes" id="UP000199322">
    <property type="component" value="Unassembled WGS sequence"/>
</dbReference>
<dbReference type="EMBL" id="FMYV01000001">
    <property type="protein sequence ID" value="SDB95606.1"/>
    <property type="molecule type" value="Genomic_DNA"/>
</dbReference>
<proteinExistence type="inferred from homology"/>
<evidence type="ECO:0000256" key="2">
    <source>
        <dbReference type="RuleBase" id="RU362039"/>
    </source>
</evidence>
<evidence type="ECO:0000313" key="6">
    <source>
        <dbReference type="Proteomes" id="UP000199322"/>
    </source>
</evidence>
<dbReference type="SUPFAM" id="SSF56300">
    <property type="entry name" value="Metallo-dependent phosphatases"/>
    <property type="match status" value="1"/>
</dbReference>
<dbReference type="NCBIfam" id="TIGR00040">
    <property type="entry name" value="yfcE"/>
    <property type="match status" value="1"/>
</dbReference>
<protein>
    <recommendedName>
        <fullName evidence="2">Phosphoesterase</fullName>
        <ecNumber evidence="2">3.1.4.-</ecNumber>
    </recommendedName>
</protein>
<dbReference type="PIRSF" id="PIRSF000883">
    <property type="entry name" value="Pesterase_MJ0912"/>
    <property type="match status" value="1"/>
</dbReference>
<reference evidence="4 6" key="1">
    <citation type="submission" date="2016-10" db="EMBL/GenBank/DDBJ databases">
        <authorList>
            <person name="de Groot N.N."/>
        </authorList>
    </citation>
    <scope>NUCLEOTIDE SEQUENCE [LARGE SCALE GENOMIC DNA]</scope>
    <source>
        <strain evidence="4 6">WG14</strain>
    </source>
</reference>
<dbReference type="AlphaFoldDB" id="A0A1G6HQ35"/>
<dbReference type="STRING" id="28234.SAMN04488588_0022"/>
<evidence type="ECO:0000313" key="5">
    <source>
        <dbReference type="EMBL" id="TGG88881.1"/>
    </source>
</evidence>
<dbReference type="CDD" id="cd00838">
    <property type="entry name" value="MPP_superfamily"/>
    <property type="match status" value="1"/>
</dbReference>
<dbReference type="Pfam" id="PF12850">
    <property type="entry name" value="Metallophos_2"/>
    <property type="match status" value="1"/>
</dbReference>
<dbReference type="GO" id="GO:0005737">
    <property type="term" value="C:cytoplasm"/>
    <property type="evidence" value="ECO:0007669"/>
    <property type="project" value="TreeGrafter"/>
</dbReference>
<dbReference type="Proteomes" id="UP000297288">
    <property type="component" value="Unassembled WGS sequence"/>
</dbReference>
<evidence type="ECO:0000256" key="1">
    <source>
        <dbReference type="ARBA" id="ARBA00008950"/>
    </source>
</evidence>
<comment type="cofactor">
    <cofactor evidence="2">
        <name>a divalent metal cation</name>
        <dbReference type="ChEBI" id="CHEBI:60240"/>
    </cofactor>
</comment>
<dbReference type="InterPro" id="IPR029052">
    <property type="entry name" value="Metallo-depent_PP-like"/>
</dbReference>
<name>A0A1G6HQ35_9BACT</name>